<evidence type="ECO:0000256" key="1">
    <source>
        <dbReference type="ARBA" id="ARBA00004123"/>
    </source>
</evidence>
<evidence type="ECO:0000256" key="4">
    <source>
        <dbReference type="ARBA" id="ARBA00022728"/>
    </source>
</evidence>
<name>A0A5J4YQ80_PORPP</name>
<protein>
    <submittedName>
        <fullName evidence="11">Splicing factor 3A subunit 2</fullName>
    </submittedName>
</protein>
<dbReference type="PANTHER" id="PTHR23205">
    <property type="entry name" value="SPLICING FACTOR 3A SUBUNIT 2"/>
    <property type="match status" value="1"/>
</dbReference>
<dbReference type="GO" id="GO:0000245">
    <property type="term" value="P:spliceosomal complex assembly"/>
    <property type="evidence" value="ECO:0007669"/>
    <property type="project" value="TreeGrafter"/>
</dbReference>
<comment type="similarity">
    <text evidence="2">Belongs to the SF3A2 family.</text>
</comment>
<dbReference type="EMBL" id="VRMN01000007">
    <property type="protein sequence ID" value="KAA8493436.1"/>
    <property type="molecule type" value="Genomic_DNA"/>
</dbReference>
<dbReference type="AlphaFoldDB" id="A0A5J4YQ80"/>
<feature type="domain" description="Matrin-type" evidence="10">
    <location>
        <begin position="54"/>
        <end position="84"/>
    </location>
</feature>
<organism evidence="11 12">
    <name type="scientific">Porphyridium purpureum</name>
    <name type="common">Red alga</name>
    <name type="synonym">Porphyridium cruentum</name>
    <dbReference type="NCBI Taxonomy" id="35688"/>
    <lineage>
        <taxon>Eukaryota</taxon>
        <taxon>Rhodophyta</taxon>
        <taxon>Bangiophyceae</taxon>
        <taxon>Porphyridiales</taxon>
        <taxon>Porphyridiaceae</taxon>
        <taxon>Porphyridium</taxon>
    </lineage>
</organism>
<sequence length="234" mass="27006">MAYRENWGGKTGSGGAASEDALGRARQARVRELTQASVDFANDPYVLRNHLGALECRLCLTTHANEGNYLAHSQGRRHQENLARRAARDARDTRVQPSIQKQTLRDDRLRKSAPARIKIGRPGYKLTKQRDPYAHQNSLLVQVLYPEIASLVQPRFRFMSAYEQRKERPDSRYQYFLIAAEPYETIAFKIPNLEIDRAEHKFFSNWDRDKKVFTVQMFFKPKPRPSQGIDPVSS</sequence>
<evidence type="ECO:0000313" key="12">
    <source>
        <dbReference type="Proteomes" id="UP000324585"/>
    </source>
</evidence>
<keyword evidence="4" id="KW-0747">Spliceosome</keyword>
<evidence type="ECO:0000256" key="5">
    <source>
        <dbReference type="ARBA" id="ARBA00022771"/>
    </source>
</evidence>
<comment type="subcellular location">
    <subcellularLocation>
        <location evidence="1">Nucleus</location>
    </subcellularLocation>
</comment>
<dbReference type="Gene3D" id="2.60.40.2690">
    <property type="match status" value="1"/>
</dbReference>
<keyword evidence="12" id="KW-1185">Reference proteome</keyword>
<evidence type="ECO:0000256" key="8">
    <source>
        <dbReference type="ARBA" id="ARBA00023242"/>
    </source>
</evidence>
<dbReference type="InterPro" id="IPR013087">
    <property type="entry name" value="Znf_C2H2_type"/>
</dbReference>
<keyword evidence="4" id="KW-0507">mRNA processing</keyword>
<keyword evidence="6" id="KW-0862">Zinc</keyword>
<gene>
    <name evidence="11" type="ORF">FVE85_8881</name>
</gene>
<evidence type="ECO:0000259" key="10">
    <source>
        <dbReference type="PROSITE" id="PS50171"/>
    </source>
</evidence>
<evidence type="ECO:0000256" key="3">
    <source>
        <dbReference type="ARBA" id="ARBA00022723"/>
    </source>
</evidence>
<accession>A0A5J4YQ80</accession>
<dbReference type="SMART" id="SM00451">
    <property type="entry name" value="ZnF_U1"/>
    <property type="match status" value="1"/>
</dbReference>
<evidence type="ECO:0000313" key="11">
    <source>
        <dbReference type="EMBL" id="KAA8493436.1"/>
    </source>
</evidence>
<dbReference type="GO" id="GO:0005686">
    <property type="term" value="C:U2 snRNP"/>
    <property type="evidence" value="ECO:0007669"/>
    <property type="project" value="TreeGrafter"/>
</dbReference>
<keyword evidence="7" id="KW-0508">mRNA splicing</keyword>
<keyword evidence="3" id="KW-0479">Metal-binding</keyword>
<keyword evidence="5" id="KW-0863">Zinc-finger</keyword>
<dbReference type="OMA" id="EFWIQIM"/>
<feature type="region of interest" description="Disordered" evidence="9">
    <location>
        <begin position="1"/>
        <end position="20"/>
    </location>
</feature>
<dbReference type="GO" id="GO:0071004">
    <property type="term" value="C:U2-type prespliceosome"/>
    <property type="evidence" value="ECO:0007669"/>
    <property type="project" value="TreeGrafter"/>
</dbReference>
<dbReference type="Pfam" id="PF16835">
    <property type="entry name" value="SF3A2"/>
    <property type="match status" value="1"/>
</dbReference>
<dbReference type="Pfam" id="PF12874">
    <property type="entry name" value="zf-met"/>
    <property type="match status" value="1"/>
</dbReference>
<evidence type="ECO:0000256" key="9">
    <source>
        <dbReference type="SAM" id="MobiDB-lite"/>
    </source>
</evidence>
<dbReference type="GO" id="GO:0071013">
    <property type="term" value="C:catalytic step 2 spliceosome"/>
    <property type="evidence" value="ECO:0007669"/>
    <property type="project" value="TreeGrafter"/>
</dbReference>
<dbReference type="OrthoDB" id="10250970at2759"/>
<dbReference type="GO" id="GO:0008270">
    <property type="term" value="F:zinc ion binding"/>
    <property type="evidence" value="ECO:0007669"/>
    <property type="project" value="UniProtKB-KW"/>
</dbReference>
<dbReference type="PANTHER" id="PTHR23205:SF0">
    <property type="entry name" value="SPLICING FACTOR 3A SUBUNIT 2"/>
    <property type="match status" value="1"/>
</dbReference>
<dbReference type="PROSITE" id="PS50171">
    <property type="entry name" value="ZF_MATRIN"/>
    <property type="match status" value="1"/>
</dbReference>
<dbReference type="InterPro" id="IPR052092">
    <property type="entry name" value="SF3A2"/>
</dbReference>
<comment type="caution">
    <text evidence="11">The sequence shown here is derived from an EMBL/GenBank/DDBJ whole genome shotgun (WGS) entry which is preliminary data.</text>
</comment>
<dbReference type="InterPro" id="IPR003604">
    <property type="entry name" value="Matrin/U1-like-C_Znf_C2H2"/>
</dbReference>
<dbReference type="InterPro" id="IPR031781">
    <property type="entry name" value="SF3A2_dom"/>
</dbReference>
<evidence type="ECO:0000256" key="2">
    <source>
        <dbReference type="ARBA" id="ARBA00008995"/>
    </source>
</evidence>
<keyword evidence="8" id="KW-0539">Nucleus</keyword>
<dbReference type="SMART" id="SM01050">
    <property type="entry name" value="CactinC_cactus"/>
    <property type="match status" value="1"/>
</dbReference>
<dbReference type="Proteomes" id="UP000324585">
    <property type="component" value="Unassembled WGS sequence"/>
</dbReference>
<evidence type="ECO:0000256" key="7">
    <source>
        <dbReference type="ARBA" id="ARBA00023187"/>
    </source>
</evidence>
<dbReference type="GO" id="GO:0003676">
    <property type="term" value="F:nucleic acid binding"/>
    <property type="evidence" value="ECO:0007669"/>
    <property type="project" value="InterPro"/>
</dbReference>
<proteinExistence type="inferred from homology"/>
<evidence type="ECO:0000256" key="6">
    <source>
        <dbReference type="ARBA" id="ARBA00022833"/>
    </source>
</evidence>
<dbReference type="InterPro" id="IPR000690">
    <property type="entry name" value="Matrin/U1-C_Znf_C2H2"/>
</dbReference>
<reference evidence="12" key="1">
    <citation type="journal article" date="2019" name="Nat. Commun.">
        <title>Expansion of phycobilisome linker gene families in mesophilic red algae.</title>
        <authorList>
            <person name="Lee J."/>
            <person name="Kim D."/>
            <person name="Bhattacharya D."/>
            <person name="Yoon H.S."/>
        </authorList>
    </citation>
    <scope>NUCLEOTIDE SEQUENCE [LARGE SCALE GENOMIC DNA]</scope>
    <source>
        <strain evidence="12">CCMP 1328</strain>
    </source>
</reference>
<feature type="region of interest" description="Disordered" evidence="9">
    <location>
        <begin position="86"/>
        <end position="107"/>
    </location>
</feature>